<evidence type="ECO:0000313" key="3">
    <source>
        <dbReference type="Proteomes" id="UP000078148"/>
    </source>
</evidence>
<evidence type="ECO:0000256" key="1">
    <source>
        <dbReference type="SAM" id="Phobius"/>
    </source>
</evidence>
<dbReference type="Pfam" id="PF10990">
    <property type="entry name" value="DUF2809"/>
    <property type="match status" value="1"/>
</dbReference>
<feature type="transmembrane region" description="Helical" evidence="1">
    <location>
        <begin position="21"/>
        <end position="40"/>
    </location>
</feature>
<sequence length="156" mass="17669">MIRKYNSRLSLIQRYAASRQGTRLLYLVAIILTMLLGLASRRYVSLLPHWLAVHAGDALWAAMIYWGIRLLSWPRSCWVAGIGAGVFSYLIEFSQLYQADWINHIRHTTLGALILGKGFLVADLLRYTAGIGIAMALDVVINWVCQSANIIHRQER</sequence>
<dbReference type="EMBL" id="CP013023">
    <property type="protein sequence ID" value="ANF96627.1"/>
    <property type="molecule type" value="Genomic_DNA"/>
</dbReference>
<dbReference type="Proteomes" id="UP000078148">
    <property type="component" value="Chromosome"/>
</dbReference>
<keyword evidence="1" id="KW-0472">Membrane</keyword>
<gene>
    <name evidence="2" type="ORF">AR543_11825</name>
</gene>
<dbReference type="OrthoDB" id="5360192at2"/>
<evidence type="ECO:0000313" key="2">
    <source>
        <dbReference type="EMBL" id="ANF96627.1"/>
    </source>
</evidence>
<evidence type="ECO:0008006" key="4">
    <source>
        <dbReference type="Google" id="ProtNLM"/>
    </source>
</evidence>
<keyword evidence="3" id="KW-1185">Reference proteome</keyword>
<protein>
    <recommendedName>
        <fullName evidence="4">DUF2809 domain-containing protein</fullName>
    </recommendedName>
</protein>
<reference evidence="3" key="1">
    <citation type="submission" date="2015-10" db="EMBL/GenBank/DDBJ databases">
        <title>Genome of Paenibacillus bovis sp. nov.</title>
        <authorList>
            <person name="Wu Z."/>
            <person name="Gao C."/>
            <person name="Liu Z."/>
            <person name="Zheng H."/>
        </authorList>
    </citation>
    <scope>NUCLEOTIDE SEQUENCE [LARGE SCALE GENOMIC DNA]</scope>
    <source>
        <strain evidence="3">BD3526</strain>
    </source>
</reference>
<dbReference type="RefSeq" id="WP_060534647.1">
    <property type="nucleotide sequence ID" value="NZ_CP013023.1"/>
</dbReference>
<dbReference type="STRING" id="1616788.AR543_11825"/>
<keyword evidence="1" id="KW-0812">Transmembrane</keyword>
<organism evidence="2 3">
    <name type="scientific">Paenibacillus bovis</name>
    <dbReference type="NCBI Taxonomy" id="1616788"/>
    <lineage>
        <taxon>Bacteria</taxon>
        <taxon>Bacillati</taxon>
        <taxon>Bacillota</taxon>
        <taxon>Bacilli</taxon>
        <taxon>Bacillales</taxon>
        <taxon>Paenibacillaceae</taxon>
        <taxon>Paenibacillus</taxon>
    </lineage>
</organism>
<feature type="transmembrane region" description="Helical" evidence="1">
    <location>
        <begin position="46"/>
        <end position="66"/>
    </location>
</feature>
<dbReference type="InterPro" id="IPR021257">
    <property type="entry name" value="DUF2809"/>
</dbReference>
<dbReference type="AlphaFoldDB" id="A0A172ZH65"/>
<accession>A0A172ZH65</accession>
<feature type="transmembrane region" description="Helical" evidence="1">
    <location>
        <begin position="124"/>
        <end position="145"/>
    </location>
</feature>
<dbReference type="KEGG" id="pbv:AR543_11825"/>
<proteinExistence type="predicted"/>
<reference evidence="2 3" key="2">
    <citation type="journal article" date="2016" name="Int. J. Syst. Evol. Microbiol.">
        <title>Paenibacillus bovis sp. nov., isolated from raw yak (Bos grunniens) milk.</title>
        <authorList>
            <person name="Gao C."/>
            <person name="Han J."/>
            <person name="Liu Z."/>
            <person name="Xu X."/>
            <person name="Hang F."/>
            <person name="Wu Z."/>
        </authorList>
    </citation>
    <scope>NUCLEOTIDE SEQUENCE [LARGE SCALE GENOMIC DNA]</scope>
    <source>
        <strain evidence="2 3">BD3526</strain>
    </source>
</reference>
<name>A0A172ZH65_9BACL</name>
<feature type="transmembrane region" description="Helical" evidence="1">
    <location>
        <begin position="78"/>
        <end position="97"/>
    </location>
</feature>
<keyword evidence="1" id="KW-1133">Transmembrane helix</keyword>